<dbReference type="PANTHER" id="PTHR44329">
    <property type="entry name" value="SERINE/THREONINE-PROTEIN KINASE TNNI3K-RELATED"/>
    <property type="match status" value="1"/>
</dbReference>
<keyword evidence="2" id="KW-0418">Kinase</keyword>
<dbReference type="GO" id="GO:0004674">
    <property type="term" value="F:protein serine/threonine kinase activity"/>
    <property type="evidence" value="ECO:0007669"/>
    <property type="project" value="TreeGrafter"/>
</dbReference>
<dbReference type="Gene3D" id="1.10.510.10">
    <property type="entry name" value="Transferase(Phosphotransferase) domain 1"/>
    <property type="match status" value="1"/>
</dbReference>
<dbReference type="SUPFAM" id="SSF56112">
    <property type="entry name" value="Protein kinase-like (PK-like)"/>
    <property type="match status" value="1"/>
</dbReference>
<name>A0A1W0A323_9STRA</name>
<accession>A0A1W0A323</accession>
<reference evidence="2 3" key="1">
    <citation type="journal article" date="2014" name="Genome Biol. Evol.">
        <title>The secreted proteins of Achlya hypogyna and Thraustotheca clavata identify the ancestral oomycete secretome and reveal gene acquisitions by horizontal gene transfer.</title>
        <authorList>
            <person name="Misner I."/>
            <person name="Blouin N."/>
            <person name="Leonard G."/>
            <person name="Richards T.A."/>
            <person name="Lane C.E."/>
        </authorList>
    </citation>
    <scope>NUCLEOTIDE SEQUENCE [LARGE SCALE GENOMIC DNA]</scope>
    <source>
        <strain evidence="2 3">ATCC 34112</strain>
    </source>
</reference>
<dbReference type="InterPro" id="IPR001245">
    <property type="entry name" value="Ser-Thr/Tyr_kinase_cat_dom"/>
</dbReference>
<dbReference type="InterPro" id="IPR008271">
    <property type="entry name" value="Ser/Thr_kinase_AS"/>
</dbReference>
<evidence type="ECO:0000313" key="3">
    <source>
        <dbReference type="Proteomes" id="UP000243217"/>
    </source>
</evidence>
<dbReference type="GO" id="GO:0005524">
    <property type="term" value="F:ATP binding"/>
    <property type="evidence" value="ECO:0007669"/>
    <property type="project" value="InterPro"/>
</dbReference>
<proteinExistence type="predicted"/>
<sequence>MGNCVSKGTDSVLATESFEAKYVVGDATLLALSILFRELQALPQPFDSMLQLPFGAVQDGMYHEELVLVTQMYRGNTPRCNDAMEDFVRVLKLYANIQHPNIVRLIGASWDVPHFICMVTERPERGDLATLLFNYGEDIAPTLRVNMMLDIAKAMAHLHSRKHPLLHRDLKGSNIYINAKYRAKITHFESSGEYASHFSVLDLPAWTAPETICGHHVQIKVMSTASQWVNTISSTHIIIKIVMDELMNCQAPYAEIPEGRKQRELVNLIACDGYRPSIINPHVWPDDLLELVETCWRQDPRYRPTFASIKTSLEHVLQNMVDI</sequence>
<dbReference type="EMBL" id="JNBS01000590">
    <property type="protein sequence ID" value="OQS04581.1"/>
    <property type="molecule type" value="Genomic_DNA"/>
</dbReference>
<protein>
    <submittedName>
        <fullName evidence="2">Kinase</fullName>
    </submittedName>
</protein>
<comment type="caution">
    <text evidence="2">The sequence shown here is derived from an EMBL/GenBank/DDBJ whole genome shotgun (WGS) entry which is preliminary data.</text>
</comment>
<keyword evidence="3" id="KW-1185">Reference proteome</keyword>
<dbReference type="OrthoDB" id="5581784at2759"/>
<dbReference type="PROSITE" id="PS50011">
    <property type="entry name" value="PROTEIN_KINASE_DOM"/>
    <property type="match status" value="1"/>
</dbReference>
<keyword evidence="2" id="KW-0808">Transferase</keyword>
<dbReference type="InterPro" id="IPR051681">
    <property type="entry name" value="Ser/Thr_Kinases-Pseudokinases"/>
</dbReference>
<dbReference type="AlphaFoldDB" id="A0A1W0A323"/>
<feature type="domain" description="Protein kinase" evidence="1">
    <location>
        <begin position="43"/>
        <end position="318"/>
    </location>
</feature>
<dbReference type="Proteomes" id="UP000243217">
    <property type="component" value="Unassembled WGS sequence"/>
</dbReference>
<organism evidence="2 3">
    <name type="scientific">Thraustotheca clavata</name>
    <dbReference type="NCBI Taxonomy" id="74557"/>
    <lineage>
        <taxon>Eukaryota</taxon>
        <taxon>Sar</taxon>
        <taxon>Stramenopiles</taxon>
        <taxon>Oomycota</taxon>
        <taxon>Saprolegniomycetes</taxon>
        <taxon>Saprolegniales</taxon>
        <taxon>Achlyaceae</taxon>
        <taxon>Thraustotheca</taxon>
    </lineage>
</organism>
<dbReference type="PROSITE" id="PS00108">
    <property type="entry name" value="PROTEIN_KINASE_ST"/>
    <property type="match status" value="1"/>
</dbReference>
<dbReference type="InterPro" id="IPR011009">
    <property type="entry name" value="Kinase-like_dom_sf"/>
</dbReference>
<evidence type="ECO:0000259" key="1">
    <source>
        <dbReference type="PROSITE" id="PS50011"/>
    </source>
</evidence>
<evidence type="ECO:0000313" key="2">
    <source>
        <dbReference type="EMBL" id="OQS04581.1"/>
    </source>
</evidence>
<dbReference type="STRING" id="74557.A0A1W0A323"/>
<dbReference type="PIRSF" id="PIRSF000654">
    <property type="entry name" value="Integrin-linked_kinase"/>
    <property type="match status" value="1"/>
</dbReference>
<dbReference type="InterPro" id="IPR000719">
    <property type="entry name" value="Prot_kinase_dom"/>
</dbReference>
<dbReference type="Pfam" id="PF07714">
    <property type="entry name" value="PK_Tyr_Ser-Thr"/>
    <property type="match status" value="1"/>
</dbReference>
<dbReference type="SMART" id="SM00220">
    <property type="entry name" value="S_TKc"/>
    <property type="match status" value="1"/>
</dbReference>
<gene>
    <name evidence="2" type="ORF">THRCLA_20847</name>
</gene>